<dbReference type="AlphaFoldDB" id="A0A2A4GDW5"/>
<evidence type="ECO:0000256" key="1">
    <source>
        <dbReference type="SAM" id="Phobius"/>
    </source>
</evidence>
<organism evidence="2 3">
    <name type="scientific">Sediminicola luteus</name>
    <dbReference type="NCBI Taxonomy" id="319238"/>
    <lineage>
        <taxon>Bacteria</taxon>
        <taxon>Pseudomonadati</taxon>
        <taxon>Bacteroidota</taxon>
        <taxon>Flavobacteriia</taxon>
        <taxon>Flavobacteriales</taxon>
        <taxon>Flavobacteriaceae</taxon>
        <taxon>Sediminicola</taxon>
    </lineage>
</organism>
<gene>
    <name evidence="2" type="ORF">B7P33_04940</name>
</gene>
<keyword evidence="3" id="KW-1185">Reference proteome</keyword>
<sequence>MNFRLVFEKYLFWLFLISFLLMTVLGESETDSINKTIGWMYDSSNSPYLLGWINWGSAILFLLGYGMVLLASKKTHFKLSVIHFLLFLTLHGLGKFGEPGFQVIWSLTFVSIMMFVLNLNQSRKIT</sequence>
<feature type="transmembrane region" description="Helical" evidence="1">
    <location>
        <begin position="50"/>
        <end position="70"/>
    </location>
</feature>
<evidence type="ECO:0000313" key="3">
    <source>
        <dbReference type="Proteomes" id="UP000219559"/>
    </source>
</evidence>
<reference evidence="2 3" key="1">
    <citation type="submission" date="2017-04" db="EMBL/GenBank/DDBJ databases">
        <title>A new member of the family Flavobacteriaceae isolated from ascidians.</title>
        <authorList>
            <person name="Chen L."/>
        </authorList>
    </citation>
    <scope>NUCLEOTIDE SEQUENCE [LARGE SCALE GENOMIC DNA]</scope>
    <source>
        <strain evidence="2 3">HQA918</strain>
    </source>
</reference>
<keyword evidence="1" id="KW-1133">Transmembrane helix</keyword>
<name>A0A2A4GDW5_9FLAO</name>
<dbReference type="EMBL" id="NBWU01000001">
    <property type="protein sequence ID" value="PCE66643.1"/>
    <property type="molecule type" value="Genomic_DNA"/>
</dbReference>
<dbReference type="Proteomes" id="UP000219559">
    <property type="component" value="Unassembled WGS sequence"/>
</dbReference>
<protein>
    <submittedName>
        <fullName evidence="2">Uncharacterized protein</fullName>
    </submittedName>
</protein>
<feature type="transmembrane region" description="Helical" evidence="1">
    <location>
        <begin position="100"/>
        <end position="119"/>
    </location>
</feature>
<proteinExistence type="predicted"/>
<keyword evidence="1" id="KW-0472">Membrane</keyword>
<comment type="caution">
    <text evidence="2">The sequence shown here is derived from an EMBL/GenBank/DDBJ whole genome shotgun (WGS) entry which is preliminary data.</text>
</comment>
<dbReference type="RefSeq" id="WP_097442164.1">
    <property type="nucleotide sequence ID" value="NZ_NBWU01000001.1"/>
</dbReference>
<accession>A0A2A4GDW5</accession>
<evidence type="ECO:0000313" key="2">
    <source>
        <dbReference type="EMBL" id="PCE66643.1"/>
    </source>
</evidence>
<dbReference type="OrthoDB" id="9901840at2"/>
<keyword evidence="1" id="KW-0812">Transmembrane</keyword>